<evidence type="ECO:0008006" key="5">
    <source>
        <dbReference type="Google" id="ProtNLM"/>
    </source>
</evidence>
<evidence type="ECO:0000256" key="2">
    <source>
        <dbReference type="SAM" id="Phobius"/>
    </source>
</evidence>
<keyword evidence="4" id="KW-1185">Reference proteome</keyword>
<accession>A0AA50CKQ2</accession>
<name>A0AA50CKQ2_9HYPH</name>
<feature type="compositionally biased region" description="Polar residues" evidence="1">
    <location>
        <begin position="336"/>
        <end position="349"/>
    </location>
</feature>
<dbReference type="RefSeq" id="WP_306037751.1">
    <property type="nucleotide sequence ID" value="NZ_CP132302.1"/>
</dbReference>
<feature type="region of interest" description="Disordered" evidence="1">
    <location>
        <begin position="312"/>
        <end position="349"/>
    </location>
</feature>
<reference evidence="3 4" key="1">
    <citation type="submission" date="2023-08" db="EMBL/GenBank/DDBJ databases">
        <title>Pathogen: clinical or host-associated sample.</title>
        <authorList>
            <person name="Hergert J."/>
            <person name="Casey R."/>
            <person name="Wagner J."/>
            <person name="Young E.L."/>
            <person name="Oakeson K.F."/>
        </authorList>
    </citation>
    <scope>NUCLEOTIDE SEQUENCE [LARGE SCALE GENOMIC DNA]</scope>
    <source>
        <strain evidence="3 4">1760953</strain>
    </source>
</reference>
<gene>
    <name evidence="3" type="ORF">Q9313_02055</name>
</gene>
<dbReference type="Gene3D" id="3.40.50.2000">
    <property type="entry name" value="Glycogen Phosphorylase B"/>
    <property type="match status" value="1"/>
</dbReference>
<dbReference type="SUPFAM" id="SSF53756">
    <property type="entry name" value="UDP-Glycosyltransferase/glycogen phosphorylase"/>
    <property type="match status" value="1"/>
</dbReference>
<keyword evidence="2" id="KW-0812">Transmembrane</keyword>
<feature type="transmembrane region" description="Helical" evidence="2">
    <location>
        <begin position="34"/>
        <end position="58"/>
    </location>
</feature>
<protein>
    <recommendedName>
        <fullName evidence="5">Glycosyltransferase</fullName>
    </recommendedName>
</protein>
<dbReference type="EMBL" id="CP132302">
    <property type="protein sequence ID" value="WLR97835.1"/>
    <property type="molecule type" value="Genomic_DNA"/>
</dbReference>
<dbReference type="AlphaFoldDB" id="A0AA50CKQ2"/>
<evidence type="ECO:0000313" key="4">
    <source>
        <dbReference type="Proteomes" id="UP001234585"/>
    </source>
</evidence>
<organism evidence="3 4">
    <name type="scientific">Shinella sumterensis</name>
    <dbReference type="NCBI Taxonomy" id="1967501"/>
    <lineage>
        <taxon>Bacteria</taxon>
        <taxon>Pseudomonadati</taxon>
        <taxon>Pseudomonadota</taxon>
        <taxon>Alphaproteobacteria</taxon>
        <taxon>Hyphomicrobiales</taxon>
        <taxon>Rhizobiaceae</taxon>
        <taxon>Shinella</taxon>
    </lineage>
</organism>
<proteinExistence type="predicted"/>
<keyword evidence="2" id="KW-1133">Transmembrane helix</keyword>
<keyword evidence="2" id="KW-0472">Membrane</keyword>
<dbReference type="Proteomes" id="UP001234585">
    <property type="component" value="Chromosome"/>
</dbReference>
<evidence type="ECO:0000313" key="3">
    <source>
        <dbReference type="EMBL" id="WLR97835.1"/>
    </source>
</evidence>
<evidence type="ECO:0000256" key="1">
    <source>
        <dbReference type="SAM" id="MobiDB-lite"/>
    </source>
</evidence>
<sequence length="349" mass="38813">MHSETGRRPAYLHVLERLFGARRGRVRDLFLSRAAVIFLAVEETFFLYVLVALVRALAGRRTVGLLLRPMPIAVSPRLRCCFRRMVLRAMKRCRTVRTLTIVPFNVFPAFSTIADDWIYDFQLWDVTEEEREAVEQLRRERRPGNRFVMTALGTQSRGKGFDLFSDAFARFSVLRKRFTFLACGKVSPDIAEYALVLEEAGGVAVDRALSHAELLGAYAASDAIWCFYPRAGDHASGILGRAVQLGIPVVVRQGSLAHRLCTVENLLHIAVAPEQIIERLTGPLPPQNIAWGRYAARRFAQRSEATLREAFGMAPEPAAKTADASQGASPAISPSRDPTTTTAAFQEPP</sequence>